<accession>A0A195BRJ1</accession>
<reference evidence="6 7" key="1">
    <citation type="submission" date="2015-09" db="EMBL/GenBank/DDBJ databases">
        <title>Atta colombica WGS genome.</title>
        <authorList>
            <person name="Nygaard S."/>
            <person name="Hu H."/>
            <person name="Boomsma J."/>
            <person name="Zhang G."/>
        </authorList>
    </citation>
    <scope>NUCLEOTIDE SEQUENCE [LARGE SCALE GENOMIC DNA]</scope>
    <source>
        <strain evidence="6">Treedump-2</strain>
        <tissue evidence="6">Whole body</tissue>
    </source>
</reference>
<evidence type="ECO:0000256" key="4">
    <source>
        <dbReference type="RuleBase" id="RU003616"/>
    </source>
</evidence>
<gene>
    <name evidence="6" type="ORF">ALC53_03044</name>
</gene>
<comment type="similarity">
    <text evidence="1 3 4">Belongs to the small heat shock protein (HSP20) family.</text>
</comment>
<evidence type="ECO:0000256" key="2">
    <source>
        <dbReference type="PIRSR" id="PIRSR036514-1"/>
    </source>
</evidence>
<dbReference type="PROSITE" id="PS01031">
    <property type="entry name" value="SHSP"/>
    <property type="match status" value="1"/>
</dbReference>
<feature type="binding site" evidence="2">
    <location>
        <position position="103"/>
    </location>
    <ligand>
        <name>Zn(2+)</name>
        <dbReference type="ChEBI" id="CHEBI:29105"/>
        <label>1</label>
    </ligand>
</feature>
<keyword evidence="7" id="KW-1185">Reference proteome</keyword>
<protein>
    <submittedName>
        <fullName evidence="6">Protein lethal(2)essential for life</fullName>
    </submittedName>
</protein>
<evidence type="ECO:0000256" key="3">
    <source>
        <dbReference type="PROSITE-ProRule" id="PRU00285"/>
    </source>
</evidence>
<dbReference type="Gene3D" id="2.60.40.790">
    <property type="match status" value="1"/>
</dbReference>
<dbReference type="InterPro" id="IPR055269">
    <property type="entry name" value="Alpha-crystallin/HSP_16"/>
</dbReference>
<organism evidence="6 7">
    <name type="scientific">Atta colombica</name>
    <dbReference type="NCBI Taxonomy" id="520822"/>
    <lineage>
        <taxon>Eukaryota</taxon>
        <taxon>Metazoa</taxon>
        <taxon>Ecdysozoa</taxon>
        <taxon>Arthropoda</taxon>
        <taxon>Hexapoda</taxon>
        <taxon>Insecta</taxon>
        <taxon>Pterygota</taxon>
        <taxon>Neoptera</taxon>
        <taxon>Endopterygota</taxon>
        <taxon>Hymenoptera</taxon>
        <taxon>Apocrita</taxon>
        <taxon>Aculeata</taxon>
        <taxon>Formicoidea</taxon>
        <taxon>Formicidae</taxon>
        <taxon>Myrmicinae</taxon>
        <taxon>Atta</taxon>
    </lineage>
</organism>
<keyword evidence="2" id="KW-0862">Zinc</keyword>
<proteinExistence type="inferred from homology"/>
<evidence type="ECO:0000313" key="7">
    <source>
        <dbReference type="Proteomes" id="UP000078540"/>
    </source>
</evidence>
<dbReference type="InterPro" id="IPR002068">
    <property type="entry name" value="A-crystallin/Hsp20_dom"/>
</dbReference>
<dbReference type="STRING" id="520822.A0A195BRJ1"/>
<dbReference type="PRINTS" id="PR00299">
    <property type="entry name" value="ACRYSTALLIN"/>
</dbReference>
<dbReference type="GO" id="GO:0051082">
    <property type="term" value="F:unfolded protein binding"/>
    <property type="evidence" value="ECO:0007669"/>
    <property type="project" value="TreeGrafter"/>
</dbReference>
<dbReference type="PANTHER" id="PTHR45640">
    <property type="entry name" value="HEAT SHOCK PROTEIN HSP-12.2-RELATED"/>
    <property type="match status" value="1"/>
</dbReference>
<dbReference type="GO" id="GO:0005634">
    <property type="term" value="C:nucleus"/>
    <property type="evidence" value="ECO:0007669"/>
    <property type="project" value="TreeGrafter"/>
</dbReference>
<evidence type="ECO:0000259" key="5">
    <source>
        <dbReference type="PROSITE" id="PS01031"/>
    </source>
</evidence>
<dbReference type="Pfam" id="PF00011">
    <property type="entry name" value="HSP20"/>
    <property type="match status" value="1"/>
</dbReference>
<dbReference type="AlphaFoldDB" id="A0A195BRJ1"/>
<dbReference type="GO" id="GO:0005737">
    <property type="term" value="C:cytoplasm"/>
    <property type="evidence" value="ECO:0007669"/>
    <property type="project" value="TreeGrafter"/>
</dbReference>
<dbReference type="InterPro" id="IPR008978">
    <property type="entry name" value="HSP20-like_chaperone"/>
</dbReference>
<dbReference type="GO" id="GO:0046872">
    <property type="term" value="F:metal ion binding"/>
    <property type="evidence" value="ECO:0007669"/>
    <property type="project" value="UniProtKB-KW"/>
</dbReference>
<evidence type="ECO:0000313" key="6">
    <source>
        <dbReference type="EMBL" id="KYM88561.1"/>
    </source>
</evidence>
<dbReference type="KEGG" id="acoc:108694980"/>
<dbReference type="Proteomes" id="UP000078540">
    <property type="component" value="Unassembled WGS sequence"/>
</dbReference>
<dbReference type="OrthoDB" id="1431247at2759"/>
<dbReference type="InterPro" id="IPR001436">
    <property type="entry name" value="Alpha-crystallin/sHSP_animal"/>
</dbReference>
<dbReference type="PIRSF" id="PIRSF036514">
    <property type="entry name" value="Sm_HSP_B1"/>
    <property type="match status" value="1"/>
</dbReference>
<name>A0A195BRJ1_9HYME</name>
<dbReference type="PANTHER" id="PTHR45640:SF34">
    <property type="entry name" value="PROTEIN LETHAL(2)ESSENTIAL FOR LIFE"/>
    <property type="match status" value="1"/>
</dbReference>
<dbReference type="GO" id="GO:0042026">
    <property type="term" value="P:protein refolding"/>
    <property type="evidence" value="ECO:0007669"/>
    <property type="project" value="TreeGrafter"/>
</dbReference>
<feature type="binding site" evidence="2">
    <location>
        <position position="101"/>
    </location>
    <ligand>
        <name>Zn(2+)</name>
        <dbReference type="ChEBI" id="CHEBI:29105"/>
        <label>1</label>
    </ligand>
</feature>
<dbReference type="EMBL" id="KQ976424">
    <property type="protein sequence ID" value="KYM88561.1"/>
    <property type="molecule type" value="Genomic_DNA"/>
</dbReference>
<keyword evidence="2" id="KW-0479">Metal-binding</keyword>
<feature type="domain" description="SHSP" evidence="5">
    <location>
        <begin position="54"/>
        <end position="164"/>
    </location>
</feature>
<dbReference type="GO" id="GO:0009408">
    <property type="term" value="P:response to heat"/>
    <property type="evidence" value="ECO:0007669"/>
    <property type="project" value="UniProtKB-ARBA"/>
</dbReference>
<feature type="binding site" evidence="2">
    <location>
        <position position="108"/>
    </location>
    <ligand>
        <name>Zn(2+)</name>
        <dbReference type="ChEBI" id="CHEBI:29105"/>
        <label>1</label>
    </ligand>
</feature>
<dbReference type="SUPFAM" id="SSF49764">
    <property type="entry name" value="HSP20-like chaperones"/>
    <property type="match status" value="1"/>
</dbReference>
<evidence type="ECO:0000256" key="1">
    <source>
        <dbReference type="PIRNR" id="PIRNR036514"/>
    </source>
</evidence>
<dbReference type="CDD" id="cd06526">
    <property type="entry name" value="metazoan_ACD"/>
    <property type="match status" value="1"/>
</dbReference>
<sequence length="173" mass="20926">MALVSRSIFRDWWDDIDRYHREMEEHFRRLSLHDDDLWRMPSLIGRFRRLRDYVFKNEMDGWATVECDADKYRIVVDVQQFTPEEVTVRTDDKYITIEAKHHERKDSHGYVSRQFTRRYLLPHGYDIGQVKPRLSSDGILTITAPKWKWALPAPSERFVPIIRQTYWPAIKTK</sequence>